<accession>A0ABX1NI10</accession>
<keyword evidence="2" id="KW-0540">Nuclease</keyword>
<dbReference type="InterPro" id="IPR020579">
    <property type="entry name" value="Exonuc_VII_lsu_C"/>
</dbReference>
<dbReference type="InterPro" id="IPR025824">
    <property type="entry name" value="OB-fold_nuc-bd_dom"/>
</dbReference>
<evidence type="ECO:0000256" key="3">
    <source>
        <dbReference type="ARBA" id="ARBA00022801"/>
    </source>
</evidence>
<dbReference type="RefSeq" id="WP_169141646.1">
    <property type="nucleotide sequence ID" value="NZ_WTVS01000035.1"/>
</dbReference>
<comment type="caution">
    <text evidence="9">The sequence shown here is derived from an EMBL/GenBank/DDBJ whole genome shotgun (WGS) entry which is preliminary data.</text>
</comment>
<dbReference type="Pfam" id="PF02601">
    <property type="entry name" value="Exonuc_VII_L"/>
    <property type="match status" value="1"/>
</dbReference>
<dbReference type="PANTHER" id="PTHR30008:SF0">
    <property type="entry name" value="EXODEOXYRIBONUCLEASE 7 LARGE SUBUNIT"/>
    <property type="match status" value="1"/>
</dbReference>
<evidence type="ECO:0000313" key="10">
    <source>
        <dbReference type="Proteomes" id="UP000634522"/>
    </source>
</evidence>
<reference evidence="9 10" key="1">
    <citation type="submission" date="2019-12" db="EMBL/GenBank/DDBJ databases">
        <title>Comparative genomics gives insights into the taxonomy of the Azoarcus-Aromatoleum group and reveals separate origins of nif in the plant-associated Azoarcus and non-plant-associated Aromatoleum sub-groups.</title>
        <authorList>
            <person name="Lafos M."/>
            <person name="Maluk M."/>
            <person name="Batista M."/>
            <person name="Junghare M."/>
            <person name="Carmona M."/>
            <person name="Faoro H."/>
            <person name="Cruz L.M."/>
            <person name="Battistoni F."/>
            <person name="De Souza E."/>
            <person name="Pedrosa F."/>
            <person name="Chen W.-M."/>
            <person name="Poole P.S."/>
            <person name="Dixon R.A."/>
            <person name="James E.K."/>
        </authorList>
    </citation>
    <scope>NUCLEOTIDE SEQUENCE [LARGE SCALE GENOMIC DNA]</scope>
    <source>
        <strain evidence="9 10">T</strain>
    </source>
</reference>
<dbReference type="PANTHER" id="PTHR30008">
    <property type="entry name" value="EXODEOXYRIBONUCLEASE 7 LARGE SUBUNIT"/>
    <property type="match status" value="1"/>
</dbReference>
<evidence type="ECO:0000259" key="7">
    <source>
        <dbReference type="Pfam" id="PF13742"/>
    </source>
</evidence>
<dbReference type="InterPro" id="IPR043764">
    <property type="entry name" value="DUF5710"/>
</dbReference>
<keyword evidence="1" id="KW-0963">Cytoplasm</keyword>
<feature type="domain" description="OB-fold nucleic acid binding" evidence="7">
    <location>
        <begin position="82"/>
        <end position="185"/>
    </location>
</feature>
<keyword evidence="4" id="KW-0269">Exonuclease</keyword>
<evidence type="ECO:0000256" key="4">
    <source>
        <dbReference type="ARBA" id="ARBA00022839"/>
    </source>
</evidence>
<dbReference type="EC" id="3.1.11.6" evidence="5"/>
<evidence type="ECO:0000259" key="8">
    <source>
        <dbReference type="Pfam" id="PF18974"/>
    </source>
</evidence>
<evidence type="ECO:0000256" key="2">
    <source>
        <dbReference type="ARBA" id="ARBA00022722"/>
    </source>
</evidence>
<evidence type="ECO:0000256" key="1">
    <source>
        <dbReference type="ARBA" id="ARBA00022490"/>
    </source>
</evidence>
<evidence type="ECO:0000313" key="9">
    <source>
        <dbReference type="EMBL" id="NMF98958.1"/>
    </source>
</evidence>
<dbReference type="NCBIfam" id="TIGR00237">
    <property type="entry name" value="xseA"/>
    <property type="match status" value="1"/>
</dbReference>
<protein>
    <recommendedName>
        <fullName evidence="5">Exodeoxyribonuclease VII large subunit</fullName>
        <ecNumber evidence="5">3.1.11.6</ecNumber>
    </recommendedName>
</protein>
<evidence type="ECO:0000259" key="6">
    <source>
        <dbReference type="Pfam" id="PF02601"/>
    </source>
</evidence>
<feature type="domain" description="Exonuclease VII large subunit C-terminal" evidence="6">
    <location>
        <begin position="213"/>
        <end position="573"/>
    </location>
</feature>
<dbReference type="Pfam" id="PF13742">
    <property type="entry name" value="tRNA_anti_2"/>
    <property type="match status" value="1"/>
</dbReference>
<organism evidence="9 10">
    <name type="scientific">Aromatoleum toluolicum</name>
    <dbReference type="NCBI Taxonomy" id="90060"/>
    <lineage>
        <taxon>Bacteria</taxon>
        <taxon>Pseudomonadati</taxon>
        <taxon>Pseudomonadota</taxon>
        <taxon>Betaproteobacteria</taxon>
        <taxon>Rhodocyclales</taxon>
        <taxon>Rhodocyclaceae</taxon>
        <taxon>Aromatoleum</taxon>
    </lineage>
</organism>
<keyword evidence="3" id="KW-0378">Hydrolase</keyword>
<keyword evidence="10" id="KW-1185">Reference proteome</keyword>
<proteinExistence type="predicted"/>
<dbReference type="InterPro" id="IPR003753">
    <property type="entry name" value="Exonuc_VII_L"/>
</dbReference>
<gene>
    <name evidence="9" type="ORF">GPA27_16385</name>
</gene>
<dbReference type="EMBL" id="WTVS01000035">
    <property type="protein sequence ID" value="NMF98958.1"/>
    <property type="molecule type" value="Genomic_DNA"/>
</dbReference>
<evidence type="ECO:0000256" key="5">
    <source>
        <dbReference type="NCBIfam" id="TIGR00237"/>
    </source>
</evidence>
<dbReference type="CDD" id="cd04489">
    <property type="entry name" value="ExoVII_LU_OBF"/>
    <property type="match status" value="1"/>
</dbReference>
<dbReference type="Pfam" id="PF18974">
    <property type="entry name" value="DUF5710"/>
    <property type="match status" value="1"/>
</dbReference>
<feature type="domain" description="DUF5710" evidence="8">
    <location>
        <begin position="4"/>
        <end position="45"/>
    </location>
</feature>
<name>A0ABX1NI10_9RHOO</name>
<dbReference type="Proteomes" id="UP000634522">
    <property type="component" value="Unassembled WGS sequence"/>
</dbReference>
<sequence>MANTYLDVPFKAKDEAKALGARWDPDARKWYVPDGRDLAPFDAWLSAGKMAAAAVSANTKDIVPVTQMALQDVVVARKGVPLSQLLGGVAQAVAHVFKSGVWTIVEVVEARTKNGHIYLELSERTLDGVVLATARGSIWANTASKILPEFERTTGASIAPGMKLLVRAKPAFKTLYGFSLEIDAIDPEYTLGDLEARKREIRTRLTQEGIYGSNKKLPFPWDFNVVLVIAPQGAAGLGDFQAEAMRLERFGICHFVYAHSRFQGEGAAHEIRLSLGEALGRWSEADGQPDAVVIIRGGGAVTDLAWLNDYELAKTLCTLNIPVLTGIGHERDSTVLDEVANTRFDTPSKVIAGIEQTIRKRVDEAQTDLEFLVGHVRHHLHVTKGQLEKSVSGIQAGALRQVATAKETTSSLINELRLDATNTVHDAKRGTHALLTEVRHDAHQLLSEARREVPTLFAEIRAEAGNVVGTARTVTTARMESVRDRAVVDIRRSRESIQLGLREVTTFARRVTADARTASVALFREVAGQGPEKTLARGFVIARDRQGKPVTSVSGAPSGTDLEIEFRDGRVATRVK</sequence>